<sequence>MEIHPLLFIASPVYIQEKRVEVEEESTSIYVRPATEKIENGLIARQLHYFSKPTKEPRVLVFILKSGEKIHGSIDKISGSQVLLNCCETKRWIKANEIVLIHHTL</sequence>
<keyword evidence="2" id="KW-1185">Reference proteome</keyword>
<evidence type="ECO:0000313" key="1">
    <source>
        <dbReference type="EMBL" id="OUZ40710.1"/>
    </source>
</evidence>
<dbReference type="Proteomes" id="UP000196594">
    <property type="component" value="Unassembled WGS sequence"/>
</dbReference>
<comment type="caution">
    <text evidence="1">The sequence shown here is derived from an EMBL/GenBank/DDBJ whole genome shotgun (WGS) entry which is preliminary data.</text>
</comment>
<gene>
    <name evidence="1" type="ORF">CBM15_02240</name>
</gene>
<name>A0ABX3ZM16_9BACL</name>
<evidence type="ECO:0000313" key="2">
    <source>
        <dbReference type="Proteomes" id="UP000196594"/>
    </source>
</evidence>
<protein>
    <submittedName>
        <fullName evidence="1">4-diphosphocytidyl-2C-methyl-D-erythritol kinase</fullName>
    </submittedName>
</protein>
<accession>A0ABX3ZM16</accession>
<reference evidence="1 2" key="1">
    <citation type="journal article" date="2017" name="Int. J. Syst. Evol. Microbiol.">
        <title>Solibacillus kalamii sp. nov., isolated from a high-efficiency particulate arrestance filter system used in the International Space Station.</title>
        <authorList>
            <person name="Checinska Sielaff A."/>
            <person name="Kumar R.M."/>
            <person name="Pal D."/>
            <person name="Mayilraj S."/>
            <person name="Venkateswaran K."/>
        </authorList>
    </citation>
    <scope>NUCLEOTIDE SEQUENCE [LARGE SCALE GENOMIC DNA]</scope>
    <source>
        <strain evidence="1 2">ISSFR-015</strain>
    </source>
</reference>
<keyword evidence="1" id="KW-0808">Transferase</keyword>
<proteinExistence type="predicted"/>
<dbReference type="EMBL" id="NHNT01000001">
    <property type="protein sequence ID" value="OUZ40710.1"/>
    <property type="molecule type" value="Genomic_DNA"/>
</dbReference>
<dbReference type="RefSeq" id="WP_087615567.1">
    <property type="nucleotide sequence ID" value="NZ_NHNT01000001.1"/>
</dbReference>
<dbReference type="GO" id="GO:0016301">
    <property type="term" value="F:kinase activity"/>
    <property type="evidence" value="ECO:0007669"/>
    <property type="project" value="UniProtKB-KW"/>
</dbReference>
<keyword evidence="1" id="KW-0418">Kinase</keyword>
<organism evidence="1 2">
    <name type="scientific">Solibacillus kalamii</name>
    <dbReference type="NCBI Taxonomy" id="1748298"/>
    <lineage>
        <taxon>Bacteria</taxon>
        <taxon>Bacillati</taxon>
        <taxon>Bacillota</taxon>
        <taxon>Bacilli</taxon>
        <taxon>Bacillales</taxon>
        <taxon>Caryophanaceae</taxon>
        <taxon>Solibacillus</taxon>
    </lineage>
</organism>